<organism evidence="1 2">
    <name type="scientific">Kosakonia oryziphila</name>
    <dbReference type="NCBI Taxonomy" id="1005667"/>
    <lineage>
        <taxon>Bacteria</taxon>
        <taxon>Pseudomonadati</taxon>
        <taxon>Pseudomonadota</taxon>
        <taxon>Gammaproteobacteria</taxon>
        <taxon>Enterobacterales</taxon>
        <taxon>Enterobacteriaceae</taxon>
        <taxon>Kosakonia</taxon>
    </lineage>
</organism>
<sequence length="79" mass="8921">MQRRNIETRTTKIGPDDARLNDLLTAARMDERRARMEAMAARLDSLAGRIISHQLSYKEAGELLRQEAINVTNAIGEIL</sequence>
<dbReference type="InterPro" id="IPR020126">
    <property type="entry name" value="DUF2732"/>
</dbReference>
<evidence type="ECO:0000313" key="2">
    <source>
        <dbReference type="Proteomes" id="UP000198515"/>
    </source>
</evidence>
<dbReference type="Proteomes" id="UP000198515">
    <property type="component" value="Unassembled WGS sequence"/>
</dbReference>
<keyword evidence="2" id="KW-1185">Reference proteome</keyword>
<proteinExistence type="predicted"/>
<reference evidence="2" key="1">
    <citation type="submission" date="2016-08" db="EMBL/GenBank/DDBJ databases">
        <authorList>
            <person name="Varghese N."/>
            <person name="Submissions Spin"/>
        </authorList>
    </citation>
    <scope>NUCLEOTIDE SEQUENCE [LARGE SCALE GENOMIC DNA]</scope>
    <source>
        <strain evidence="2">REICA_142</strain>
    </source>
</reference>
<name>A0A1C4G0B3_9ENTR</name>
<dbReference type="OrthoDB" id="6609152at2"/>
<dbReference type="EMBL" id="FMBC01000048">
    <property type="protein sequence ID" value="SCC61638.1"/>
    <property type="molecule type" value="Genomic_DNA"/>
</dbReference>
<accession>A0A1C4G0B3</accession>
<dbReference type="Pfam" id="PF10809">
    <property type="entry name" value="DUF2732"/>
    <property type="match status" value="1"/>
</dbReference>
<gene>
    <name evidence="1" type="ORF">GA0061070_104812</name>
</gene>
<protein>
    <submittedName>
        <fullName evidence="1">Uncharacterized protein</fullName>
    </submittedName>
</protein>
<evidence type="ECO:0000313" key="1">
    <source>
        <dbReference type="EMBL" id="SCC61638.1"/>
    </source>
</evidence>
<dbReference type="RefSeq" id="WP_086874020.1">
    <property type="nucleotide sequence ID" value="NZ_FMBC01000048.1"/>
</dbReference>
<dbReference type="AlphaFoldDB" id="A0A1C4G0B3"/>